<accession>A0ACB9E6L0</accession>
<reference evidence="1 2" key="2">
    <citation type="journal article" date="2022" name="Mol. Ecol. Resour.">
        <title>The genomes of chicory, endive, great burdock and yacon provide insights into Asteraceae paleo-polyploidization history and plant inulin production.</title>
        <authorList>
            <person name="Fan W."/>
            <person name="Wang S."/>
            <person name="Wang H."/>
            <person name="Wang A."/>
            <person name="Jiang F."/>
            <person name="Liu H."/>
            <person name="Zhao H."/>
            <person name="Xu D."/>
            <person name="Zhang Y."/>
        </authorList>
    </citation>
    <scope>NUCLEOTIDE SEQUENCE [LARGE SCALE GENOMIC DNA]</scope>
    <source>
        <strain evidence="2">cv. Yunnan</strain>
        <tissue evidence="1">Leaves</tissue>
    </source>
</reference>
<proteinExistence type="predicted"/>
<organism evidence="1 2">
    <name type="scientific">Smallanthus sonchifolius</name>
    <dbReference type="NCBI Taxonomy" id="185202"/>
    <lineage>
        <taxon>Eukaryota</taxon>
        <taxon>Viridiplantae</taxon>
        <taxon>Streptophyta</taxon>
        <taxon>Embryophyta</taxon>
        <taxon>Tracheophyta</taxon>
        <taxon>Spermatophyta</taxon>
        <taxon>Magnoliopsida</taxon>
        <taxon>eudicotyledons</taxon>
        <taxon>Gunneridae</taxon>
        <taxon>Pentapetalae</taxon>
        <taxon>asterids</taxon>
        <taxon>campanulids</taxon>
        <taxon>Asterales</taxon>
        <taxon>Asteraceae</taxon>
        <taxon>Asteroideae</taxon>
        <taxon>Heliantheae alliance</taxon>
        <taxon>Millerieae</taxon>
        <taxon>Smallanthus</taxon>
    </lineage>
</organism>
<comment type="caution">
    <text evidence="1">The sequence shown here is derived from an EMBL/GenBank/DDBJ whole genome shotgun (WGS) entry which is preliminary data.</text>
</comment>
<reference evidence="2" key="1">
    <citation type="journal article" date="2022" name="Mol. Ecol. Resour.">
        <title>The genomes of chicory, endive, great burdock and yacon provide insights into Asteraceae palaeo-polyploidization history and plant inulin production.</title>
        <authorList>
            <person name="Fan W."/>
            <person name="Wang S."/>
            <person name="Wang H."/>
            <person name="Wang A."/>
            <person name="Jiang F."/>
            <person name="Liu H."/>
            <person name="Zhao H."/>
            <person name="Xu D."/>
            <person name="Zhang Y."/>
        </authorList>
    </citation>
    <scope>NUCLEOTIDE SEQUENCE [LARGE SCALE GENOMIC DNA]</scope>
    <source>
        <strain evidence="2">cv. Yunnan</strain>
    </source>
</reference>
<sequence>MFVFGKEDKQPDDLGKTSRRRLNKPPIMEKQEAIKGNMTYVSAVTGSSHTIPKSRERNPTVIGKHLLSAPDSSCNVLGKVRCSLCRWIMLWVWIEFNSSMDCENFMSNDTLKDLFSILKPVSEDFVLDEQLIWVEINDVDRDSQFSDQLDKLESTPVDHQNNEFSKCVEDLKSMSTKEKSNGNNDPFLSDKIIEETGIERNKTAKSVNNETRPSNQNQDRPTSDSSLSRPPEKFNKFIDLGKALGYDMGGSKDDLGKLLNGIGIFNNSQ</sequence>
<name>A0ACB9E6L0_9ASTR</name>
<gene>
    <name evidence="1" type="ORF">L1987_54241</name>
</gene>
<evidence type="ECO:0000313" key="2">
    <source>
        <dbReference type="Proteomes" id="UP001056120"/>
    </source>
</evidence>
<dbReference type="Proteomes" id="UP001056120">
    <property type="component" value="Linkage Group LG18"/>
</dbReference>
<dbReference type="EMBL" id="CM042035">
    <property type="protein sequence ID" value="KAI3754457.1"/>
    <property type="molecule type" value="Genomic_DNA"/>
</dbReference>
<protein>
    <submittedName>
        <fullName evidence="1">Uncharacterized protein</fullName>
    </submittedName>
</protein>
<keyword evidence="2" id="KW-1185">Reference proteome</keyword>
<evidence type="ECO:0000313" key="1">
    <source>
        <dbReference type="EMBL" id="KAI3754457.1"/>
    </source>
</evidence>